<dbReference type="EMBL" id="BJXJ01000021">
    <property type="protein sequence ID" value="GEM76221.1"/>
    <property type="molecule type" value="Genomic_DNA"/>
</dbReference>
<dbReference type="AlphaFoldDB" id="A0A511QG18"/>
<accession>A0A511QG18</accession>
<sequence>MFLSDLLQEMQVECISAISQNKNVQDHWITTQSPLFQKVCENKPHIDAKLHLLGLLTKSHIETSAQYEQSASPSRKMQQVLSETLGDQYAIKFNNQVSQELILVTHLWLYTQGYLHMDDTLAYEHALQSQKLLGPELLFQNIDTDELLNQFIQSYQMGKQANPKKVSGILHWLKKCKNWFCH</sequence>
<comment type="caution">
    <text evidence="1">The sequence shown here is derived from an EMBL/GenBank/DDBJ whole genome shotgun (WGS) entry which is preliminary data.</text>
</comment>
<dbReference type="Proteomes" id="UP000321922">
    <property type="component" value="Unassembled WGS sequence"/>
</dbReference>
<protein>
    <submittedName>
        <fullName evidence="1">Uncharacterized protein</fullName>
    </submittedName>
</protein>
<name>A0A511QG18_9VIBR</name>
<proteinExistence type="predicted"/>
<evidence type="ECO:0000313" key="2">
    <source>
        <dbReference type="Proteomes" id="UP000321922"/>
    </source>
</evidence>
<gene>
    <name evidence="1" type="ORF">VSA01S_23330</name>
</gene>
<evidence type="ECO:0000313" key="1">
    <source>
        <dbReference type="EMBL" id="GEM76221.1"/>
    </source>
</evidence>
<reference evidence="1 2" key="1">
    <citation type="submission" date="2019-07" db="EMBL/GenBank/DDBJ databases">
        <title>Whole genome shotgun sequence of Vibrio sagamiensis NBRC 104589.</title>
        <authorList>
            <person name="Hosoyama A."/>
            <person name="Uohara A."/>
            <person name="Ohji S."/>
            <person name="Ichikawa N."/>
        </authorList>
    </citation>
    <scope>NUCLEOTIDE SEQUENCE [LARGE SCALE GENOMIC DNA]</scope>
    <source>
        <strain evidence="1 2">NBRC 104589</strain>
    </source>
</reference>
<organism evidence="1 2">
    <name type="scientific">Vibrio sagamiensis NBRC 104589</name>
    <dbReference type="NCBI Taxonomy" id="1219064"/>
    <lineage>
        <taxon>Bacteria</taxon>
        <taxon>Pseudomonadati</taxon>
        <taxon>Pseudomonadota</taxon>
        <taxon>Gammaproteobacteria</taxon>
        <taxon>Vibrionales</taxon>
        <taxon>Vibrionaceae</taxon>
        <taxon>Vibrio</taxon>
    </lineage>
</organism>
<dbReference type="RefSeq" id="WP_039981913.1">
    <property type="nucleotide sequence ID" value="NZ_BAOJ01000084.1"/>
</dbReference>
<keyword evidence="2" id="KW-1185">Reference proteome</keyword>